<dbReference type="Pfam" id="PF12796">
    <property type="entry name" value="Ank_2"/>
    <property type="match status" value="1"/>
</dbReference>
<dbReference type="SMART" id="SM00248">
    <property type="entry name" value="ANK"/>
    <property type="match status" value="4"/>
</dbReference>
<proteinExistence type="predicted"/>
<keyword evidence="1" id="KW-0677">Repeat</keyword>
<comment type="caution">
    <text evidence="4">The sequence shown here is derived from an EMBL/GenBank/DDBJ whole genome shotgun (WGS) entry which is preliminary data.</text>
</comment>
<dbReference type="PROSITE" id="PS50088">
    <property type="entry name" value="ANK_REPEAT"/>
    <property type="match status" value="1"/>
</dbReference>
<evidence type="ECO:0000256" key="1">
    <source>
        <dbReference type="ARBA" id="ARBA00022737"/>
    </source>
</evidence>
<name>A0A6L3ZD17_9FLAO</name>
<dbReference type="SUPFAM" id="SSF48403">
    <property type="entry name" value="Ankyrin repeat"/>
    <property type="match status" value="1"/>
</dbReference>
<reference evidence="4 5" key="1">
    <citation type="submission" date="2019-10" db="EMBL/GenBank/DDBJ databases">
        <title>Genome sequence of Phaeocystidibacter marisrubri JCM30614 (type strain).</title>
        <authorList>
            <person name="Bowman J.P."/>
        </authorList>
    </citation>
    <scope>NUCLEOTIDE SEQUENCE [LARGE SCALE GENOMIC DNA]</scope>
    <source>
        <strain evidence="4 5">JCM 30614</strain>
    </source>
</reference>
<dbReference type="OrthoDB" id="1443563at2"/>
<protein>
    <submittedName>
        <fullName evidence="4">Uncharacterized protein</fullName>
    </submittedName>
</protein>
<feature type="repeat" description="ANK" evidence="3">
    <location>
        <begin position="89"/>
        <end position="123"/>
    </location>
</feature>
<dbReference type="EMBL" id="WBVQ01000002">
    <property type="protein sequence ID" value="KAB2815536.1"/>
    <property type="molecule type" value="Genomic_DNA"/>
</dbReference>
<accession>A0A6L3ZD17</accession>
<evidence type="ECO:0000313" key="5">
    <source>
        <dbReference type="Proteomes" id="UP000484164"/>
    </source>
</evidence>
<evidence type="ECO:0000256" key="2">
    <source>
        <dbReference type="ARBA" id="ARBA00023043"/>
    </source>
</evidence>
<dbReference type="InterPro" id="IPR002110">
    <property type="entry name" value="Ankyrin_rpt"/>
</dbReference>
<keyword evidence="2 3" id="KW-0040">ANK repeat</keyword>
<keyword evidence="5" id="KW-1185">Reference proteome</keyword>
<evidence type="ECO:0000313" key="4">
    <source>
        <dbReference type="EMBL" id="KAB2815536.1"/>
    </source>
</evidence>
<dbReference type="PANTHER" id="PTHR24180">
    <property type="entry name" value="CYCLIN-DEPENDENT KINASE INHIBITOR 2C-RELATED"/>
    <property type="match status" value="1"/>
</dbReference>
<dbReference type="PANTHER" id="PTHR24180:SF45">
    <property type="entry name" value="POLY [ADP-RIBOSE] POLYMERASE TANKYRASE"/>
    <property type="match status" value="1"/>
</dbReference>
<dbReference type="InterPro" id="IPR036770">
    <property type="entry name" value="Ankyrin_rpt-contain_sf"/>
</dbReference>
<evidence type="ECO:0000256" key="3">
    <source>
        <dbReference type="PROSITE-ProRule" id="PRU00023"/>
    </source>
</evidence>
<gene>
    <name evidence="4" type="ORF">F8C82_07480</name>
</gene>
<dbReference type="RefSeq" id="WP_151692966.1">
    <property type="nucleotide sequence ID" value="NZ_BMGX01000001.1"/>
</dbReference>
<dbReference type="Proteomes" id="UP000484164">
    <property type="component" value="Unassembled WGS sequence"/>
</dbReference>
<dbReference type="AlphaFoldDB" id="A0A6L3ZD17"/>
<dbReference type="Gene3D" id="1.25.40.20">
    <property type="entry name" value="Ankyrin repeat-containing domain"/>
    <property type="match status" value="1"/>
</dbReference>
<organism evidence="4 5">
    <name type="scientific">Phaeocystidibacter marisrubri</name>
    <dbReference type="NCBI Taxonomy" id="1577780"/>
    <lineage>
        <taxon>Bacteria</taxon>
        <taxon>Pseudomonadati</taxon>
        <taxon>Bacteroidota</taxon>
        <taxon>Flavobacteriia</taxon>
        <taxon>Flavobacteriales</taxon>
        <taxon>Phaeocystidibacteraceae</taxon>
        <taxon>Phaeocystidibacter</taxon>
    </lineage>
</organism>
<sequence>MKRLFSFRKTQNLDTNELKRALYHADLKTIKEFVKNGLDVNQQIESFDSDSILIRAIPCSPEKRGSKQHLGVIDYLLSQGADINQYNMDGYNSLHIALSHHDLSGVSLSLLENGEANVNLADKPNGNTPLFIAIREYGLTWREDQKEVNHLRYKIIEKLLNRGAQLDHPNIHGVTPRFWTERLNSDDPIHALLT</sequence>
<dbReference type="InterPro" id="IPR051637">
    <property type="entry name" value="Ank_repeat_dom-contain_49"/>
</dbReference>